<evidence type="ECO:0000313" key="2">
    <source>
        <dbReference type="Proteomes" id="UP000518474"/>
    </source>
</evidence>
<proteinExistence type="predicted"/>
<protein>
    <submittedName>
        <fullName evidence="1">Uncharacterized protein</fullName>
    </submittedName>
</protein>
<sequence>MLDSIAEVNAFKILNASGTTTPASITLSKTASSNASSLEENIQALILKDKAYPASVVSWVNQLSVFSEQLKTVSAEATNLADSLSPYTSPTELLQMKIGWECYVKGNELSPAPEFALVTVMGDTLHPQSLIDALAAFELVPITSAMTAINAKVQASSGEASGNGSSTGTTQQPALTEEEIKALKDAVEAATEQINAINNTSSSLSTLAQQVKDSTGKAKQGLENAVAITLTGSLLGDEVMSPAISLIMPQGVIDALQSNTKKEP</sequence>
<accession>A0A7W3ANB9</accession>
<evidence type="ECO:0000313" key="1">
    <source>
        <dbReference type="EMBL" id="MBA7900504.1"/>
    </source>
</evidence>
<dbReference type="Proteomes" id="UP000518474">
    <property type="component" value="Unassembled WGS sequence"/>
</dbReference>
<dbReference type="EMBL" id="JABXPT010000014">
    <property type="protein sequence ID" value="MBA7900504.1"/>
    <property type="molecule type" value="Genomic_DNA"/>
</dbReference>
<reference evidence="1 2" key="1">
    <citation type="submission" date="2020-06" db="EMBL/GenBank/DDBJ databases">
        <title>REHAB project genomes.</title>
        <authorList>
            <person name="Shaw L.P."/>
        </authorList>
    </citation>
    <scope>NUCLEOTIDE SEQUENCE [LARGE SCALE GENOMIC DNA]</scope>
    <source>
        <strain evidence="1 2">RHBSTW-00604</strain>
    </source>
</reference>
<name>A0A7W3ANB9_9ESCH</name>
<comment type="caution">
    <text evidence="1">The sequence shown here is derived from an EMBL/GenBank/DDBJ whole genome shotgun (WGS) entry which is preliminary data.</text>
</comment>
<organism evidence="1 2">
    <name type="scientific">Escherichia marmotae</name>
    <dbReference type="NCBI Taxonomy" id="1499973"/>
    <lineage>
        <taxon>Bacteria</taxon>
        <taxon>Pseudomonadati</taxon>
        <taxon>Pseudomonadota</taxon>
        <taxon>Gammaproteobacteria</taxon>
        <taxon>Enterobacterales</taxon>
        <taxon>Enterobacteriaceae</taxon>
        <taxon>Escherichia</taxon>
    </lineage>
</organism>
<gene>
    <name evidence="1" type="ORF">HV245_20495</name>
</gene>
<dbReference type="RefSeq" id="WP_068862836.1">
    <property type="nucleotide sequence ID" value="NZ_CP056699.1"/>
</dbReference>
<dbReference type="AlphaFoldDB" id="A0A7W3ANB9"/>